<feature type="coiled-coil region" evidence="1">
    <location>
        <begin position="164"/>
        <end position="191"/>
    </location>
</feature>
<keyword evidence="2" id="KW-1133">Transmembrane helix</keyword>
<dbReference type="Pfam" id="PF06580">
    <property type="entry name" value="His_kinase"/>
    <property type="match status" value="1"/>
</dbReference>
<organism evidence="4 5">
    <name type="scientific">Mucilaginibacter segetis</name>
    <dbReference type="NCBI Taxonomy" id="2793071"/>
    <lineage>
        <taxon>Bacteria</taxon>
        <taxon>Pseudomonadati</taxon>
        <taxon>Bacteroidota</taxon>
        <taxon>Sphingobacteriia</taxon>
        <taxon>Sphingobacteriales</taxon>
        <taxon>Sphingobacteriaceae</taxon>
        <taxon>Mucilaginibacter</taxon>
    </lineage>
</organism>
<dbReference type="SUPFAM" id="SSF55874">
    <property type="entry name" value="ATPase domain of HSP90 chaperone/DNA topoisomerase II/histidine kinase"/>
    <property type="match status" value="1"/>
</dbReference>
<evidence type="ECO:0000313" key="5">
    <source>
        <dbReference type="Proteomes" id="UP000613193"/>
    </source>
</evidence>
<keyword evidence="2" id="KW-0812">Transmembrane</keyword>
<evidence type="ECO:0000259" key="3">
    <source>
        <dbReference type="Pfam" id="PF06580"/>
    </source>
</evidence>
<sequence>MKITERIHLLNPRPKERIGYHLLFWLVLFALRLYLTAITFNVYSGFAVTEVMLLNLCSTALVAAVYYLLTGPLWHWAGKGRWGIAIPGIILAIIVYTVLDAGFEQMILSTCANCLVILKAHQVDYYGLLQSGMINIVLKRLLSLGTPFMLLLTLSIPLCIKLALNSWRSQVNALQLAKQNIELEFNFLKSQVNPHFLFNTMNNIYGLIIQEDTIRSAAMVARLSGLLRYMLYETNESYLPLDREIKLLQDYTALEKVRLNDTVVKTAISTDAGDYTMPPLLLVPLLENAFKFCSDGPGAYIDLFLDVLQGRLRFTLDNTVEPGRTAESGRGIGLANFRKRLEMYYPGRHSYEISLQDSVYSVHLSIDLL</sequence>
<comment type="caution">
    <text evidence="4">The sequence shown here is derived from an EMBL/GenBank/DDBJ whole genome shotgun (WGS) entry which is preliminary data.</text>
</comment>
<evidence type="ECO:0000256" key="1">
    <source>
        <dbReference type="SAM" id="Coils"/>
    </source>
</evidence>
<feature type="domain" description="Signal transduction histidine kinase internal region" evidence="3">
    <location>
        <begin position="184"/>
        <end position="262"/>
    </location>
</feature>
<gene>
    <name evidence="4" type="ORF">I5M19_07860</name>
</gene>
<dbReference type="AlphaFoldDB" id="A0A934PTN7"/>
<dbReference type="EMBL" id="JAEHFW010000001">
    <property type="protein sequence ID" value="MBK0379215.1"/>
    <property type="molecule type" value="Genomic_DNA"/>
</dbReference>
<dbReference type="GO" id="GO:0000155">
    <property type="term" value="F:phosphorelay sensor kinase activity"/>
    <property type="evidence" value="ECO:0007669"/>
    <property type="project" value="InterPro"/>
</dbReference>
<feature type="transmembrane region" description="Helical" evidence="2">
    <location>
        <begin position="46"/>
        <end position="69"/>
    </location>
</feature>
<evidence type="ECO:0000313" key="4">
    <source>
        <dbReference type="EMBL" id="MBK0379215.1"/>
    </source>
</evidence>
<dbReference type="InterPro" id="IPR036890">
    <property type="entry name" value="HATPase_C_sf"/>
</dbReference>
<dbReference type="RefSeq" id="WP_200065651.1">
    <property type="nucleotide sequence ID" value="NZ_JAEHFW010000001.1"/>
</dbReference>
<keyword evidence="4" id="KW-0418">Kinase</keyword>
<dbReference type="Gene3D" id="3.30.565.10">
    <property type="entry name" value="Histidine kinase-like ATPase, C-terminal domain"/>
    <property type="match status" value="1"/>
</dbReference>
<feature type="transmembrane region" description="Helical" evidence="2">
    <location>
        <begin position="20"/>
        <end position="40"/>
    </location>
</feature>
<feature type="transmembrane region" description="Helical" evidence="2">
    <location>
        <begin position="81"/>
        <end position="99"/>
    </location>
</feature>
<protein>
    <submittedName>
        <fullName evidence="4">Histidine kinase</fullName>
    </submittedName>
</protein>
<keyword evidence="4" id="KW-0808">Transferase</keyword>
<dbReference type="InterPro" id="IPR010559">
    <property type="entry name" value="Sig_transdc_His_kin_internal"/>
</dbReference>
<dbReference type="PANTHER" id="PTHR34220">
    <property type="entry name" value="SENSOR HISTIDINE KINASE YPDA"/>
    <property type="match status" value="1"/>
</dbReference>
<dbReference type="InterPro" id="IPR050640">
    <property type="entry name" value="Bact_2-comp_sensor_kinase"/>
</dbReference>
<name>A0A934PTN7_9SPHI</name>
<accession>A0A934PTN7</accession>
<keyword evidence="2" id="KW-0472">Membrane</keyword>
<dbReference type="Proteomes" id="UP000613193">
    <property type="component" value="Unassembled WGS sequence"/>
</dbReference>
<dbReference type="PANTHER" id="PTHR34220:SF7">
    <property type="entry name" value="SENSOR HISTIDINE KINASE YPDA"/>
    <property type="match status" value="1"/>
</dbReference>
<evidence type="ECO:0000256" key="2">
    <source>
        <dbReference type="SAM" id="Phobius"/>
    </source>
</evidence>
<keyword evidence="5" id="KW-1185">Reference proteome</keyword>
<proteinExistence type="predicted"/>
<reference evidence="4" key="1">
    <citation type="submission" date="2020-12" db="EMBL/GenBank/DDBJ databases">
        <title>Bacterial novel species Mucilaginibacter sp. SD-g isolated from soil.</title>
        <authorList>
            <person name="Jung H.-Y."/>
        </authorList>
    </citation>
    <scope>NUCLEOTIDE SEQUENCE</scope>
    <source>
        <strain evidence="4">SD-g</strain>
    </source>
</reference>
<dbReference type="GO" id="GO:0016020">
    <property type="term" value="C:membrane"/>
    <property type="evidence" value="ECO:0007669"/>
    <property type="project" value="InterPro"/>
</dbReference>
<keyword evidence="1" id="KW-0175">Coiled coil</keyword>